<dbReference type="PANTHER" id="PTHR34109:SF1">
    <property type="entry name" value="VOC DOMAIN-CONTAINING PROTEIN"/>
    <property type="match status" value="1"/>
</dbReference>
<organism evidence="2 3">
    <name type="scientific">Roseateles paludis</name>
    <dbReference type="NCBI Taxonomy" id="3145238"/>
    <lineage>
        <taxon>Bacteria</taxon>
        <taxon>Pseudomonadati</taxon>
        <taxon>Pseudomonadota</taxon>
        <taxon>Betaproteobacteria</taxon>
        <taxon>Burkholderiales</taxon>
        <taxon>Sphaerotilaceae</taxon>
        <taxon>Roseateles</taxon>
    </lineage>
</organism>
<feature type="domain" description="VOC" evidence="1">
    <location>
        <begin position="1"/>
        <end position="123"/>
    </location>
</feature>
<evidence type="ECO:0000313" key="3">
    <source>
        <dbReference type="Proteomes" id="UP001495147"/>
    </source>
</evidence>
<dbReference type="PANTHER" id="PTHR34109">
    <property type="entry name" value="BNAUNNG04460D PROTEIN-RELATED"/>
    <property type="match status" value="1"/>
</dbReference>
<proteinExistence type="predicted"/>
<dbReference type="CDD" id="cd07246">
    <property type="entry name" value="VOC_like"/>
    <property type="match status" value="1"/>
</dbReference>
<gene>
    <name evidence="2" type="ORF">ABDJ85_04895</name>
</gene>
<dbReference type="InterPro" id="IPR029068">
    <property type="entry name" value="Glyas_Bleomycin-R_OHBP_Dase"/>
</dbReference>
<dbReference type="Proteomes" id="UP001495147">
    <property type="component" value="Unassembled WGS sequence"/>
</dbReference>
<name>A0ABV0FZH4_9BURK</name>
<accession>A0ABV0FZH4</accession>
<dbReference type="RefSeq" id="WP_347703829.1">
    <property type="nucleotide sequence ID" value="NZ_JBDPZD010000001.1"/>
</dbReference>
<evidence type="ECO:0000259" key="1">
    <source>
        <dbReference type="PROSITE" id="PS51819"/>
    </source>
</evidence>
<dbReference type="InterPro" id="IPR037523">
    <property type="entry name" value="VOC_core"/>
</dbReference>
<evidence type="ECO:0000313" key="2">
    <source>
        <dbReference type="EMBL" id="MEO3690796.1"/>
    </source>
</evidence>
<dbReference type="SUPFAM" id="SSF54593">
    <property type="entry name" value="Glyoxalase/Bleomycin resistance protein/Dihydroxybiphenyl dioxygenase"/>
    <property type="match status" value="1"/>
</dbReference>
<comment type="caution">
    <text evidence="2">The sequence shown here is derived from an EMBL/GenBank/DDBJ whole genome shotgun (WGS) entry which is preliminary data.</text>
</comment>
<protein>
    <submittedName>
        <fullName evidence="2">VOC family protein</fullName>
    </submittedName>
</protein>
<reference evidence="2 3" key="1">
    <citation type="submission" date="2024-05" db="EMBL/GenBank/DDBJ databases">
        <title>Roseateles sp. DJS-2-20 16S ribosomal RNA gene Genome sequencing and assembly.</title>
        <authorList>
            <person name="Woo H."/>
        </authorList>
    </citation>
    <scope>NUCLEOTIDE SEQUENCE [LARGE SCALE GENOMIC DNA]</scope>
    <source>
        <strain evidence="2 3">DJS-2-20</strain>
    </source>
</reference>
<dbReference type="PROSITE" id="PS51819">
    <property type="entry name" value="VOC"/>
    <property type="match status" value="1"/>
</dbReference>
<keyword evidence="3" id="KW-1185">Reference proteome</keyword>
<dbReference type="Pfam" id="PF00903">
    <property type="entry name" value="Glyoxalase"/>
    <property type="match status" value="1"/>
</dbReference>
<dbReference type="EMBL" id="JBDPZD010000001">
    <property type="protein sequence ID" value="MEO3690796.1"/>
    <property type="molecule type" value="Genomic_DNA"/>
</dbReference>
<sequence>MIVPMLVCQDAAQEIEFCKTVFGATEQSRRSAPDGHVIHATLLIHQSLFMVHDDSPHLGSRPPLPDGSSPVVNYLYCDDVDATIARALASGATLLMPAADQFWGDRVGRIMDPAHHVWNIASRVAAAGQG</sequence>
<dbReference type="Gene3D" id="3.30.720.120">
    <property type="match status" value="1"/>
</dbReference>
<dbReference type="Gene3D" id="3.30.720.110">
    <property type="match status" value="1"/>
</dbReference>
<dbReference type="InterPro" id="IPR004360">
    <property type="entry name" value="Glyas_Fos-R_dOase_dom"/>
</dbReference>